<dbReference type="Proteomes" id="UP000748308">
    <property type="component" value="Unassembled WGS sequence"/>
</dbReference>
<comment type="caution">
    <text evidence="12">The sequence shown here is derived from an EMBL/GenBank/DDBJ whole genome shotgun (WGS) entry which is preliminary data.</text>
</comment>
<dbReference type="Pfam" id="PF00401">
    <property type="entry name" value="ATP-synt_DE"/>
    <property type="match status" value="1"/>
</dbReference>
<dbReference type="GO" id="GO:0046933">
    <property type="term" value="F:proton-transporting ATP synthase activity, rotational mechanism"/>
    <property type="evidence" value="ECO:0007669"/>
    <property type="project" value="UniProtKB-UniRule"/>
</dbReference>
<dbReference type="InterPro" id="IPR036794">
    <property type="entry name" value="ATP_F1_dsu/esu_C_sf"/>
</dbReference>
<comment type="function">
    <text evidence="8">Produces ATP from ADP in the presence of a proton gradient across the membrane.</text>
</comment>
<dbReference type="SUPFAM" id="SSF46604">
    <property type="entry name" value="Epsilon subunit of F1F0-ATP synthase C-terminal domain"/>
    <property type="match status" value="1"/>
</dbReference>
<evidence type="ECO:0000256" key="5">
    <source>
        <dbReference type="ARBA" id="ARBA00023136"/>
    </source>
</evidence>
<dbReference type="Pfam" id="PF02823">
    <property type="entry name" value="ATP-synt_DE_N"/>
    <property type="match status" value="1"/>
</dbReference>
<evidence type="ECO:0000259" key="10">
    <source>
        <dbReference type="Pfam" id="PF00401"/>
    </source>
</evidence>
<dbReference type="Gene3D" id="1.20.5.440">
    <property type="entry name" value="ATP synthase delta/epsilon subunit, C-terminal domain"/>
    <property type="match status" value="1"/>
</dbReference>
<dbReference type="PANTHER" id="PTHR13822">
    <property type="entry name" value="ATP SYNTHASE DELTA/EPSILON CHAIN"/>
    <property type="match status" value="1"/>
</dbReference>
<dbReference type="SUPFAM" id="SSF51344">
    <property type="entry name" value="Epsilon subunit of F1F0-ATP synthase N-terminal domain"/>
    <property type="match status" value="1"/>
</dbReference>
<reference evidence="12" key="1">
    <citation type="submission" date="2019-03" db="EMBL/GenBank/DDBJ databases">
        <title>Lake Tanganyika Metagenome-Assembled Genomes (MAGs).</title>
        <authorList>
            <person name="Tran P."/>
        </authorList>
    </citation>
    <scope>NUCLEOTIDE SEQUENCE</scope>
    <source>
        <strain evidence="12">M_DeepCast_400m_m2_100</strain>
    </source>
</reference>
<evidence type="ECO:0000256" key="3">
    <source>
        <dbReference type="ARBA" id="ARBA00022448"/>
    </source>
</evidence>
<dbReference type="HAMAP" id="MF_00530">
    <property type="entry name" value="ATP_synth_epsil_bac"/>
    <property type="match status" value="1"/>
</dbReference>
<keyword evidence="3 8" id="KW-0813">Transport</keyword>
<accession>A0A937XBF7</accession>
<dbReference type="NCBIfam" id="TIGR01216">
    <property type="entry name" value="ATP_synt_epsi"/>
    <property type="match status" value="1"/>
</dbReference>
<evidence type="ECO:0000256" key="7">
    <source>
        <dbReference type="ARBA" id="ARBA00023310"/>
    </source>
</evidence>
<dbReference type="Gene3D" id="2.60.15.10">
    <property type="entry name" value="F0F1 ATP synthase delta/epsilon subunit, N-terminal"/>
    <property type="match status" value="1"/>
</dbReference>
<evidence type="ECO:0000256" key="9">
    <source>
        <dbReference type="RuleBase" id="RU003656"/>
    </source>
</evidence>
<dbReference type="InterPro" id="IPR020547">
    <property type="entry name" value="ATP_synth_F1_esu_C"/>
</dbReference>
<evidence type="ECO:0000259" key="11">
    <source>
        <dbReference type="Pfam" id="PF02823"/>
    </source>
</evidence>
<dbReference type="PANTHER" id="PTHR13822:SF10">
    <property type="entry name" value="ATP SYNTHASE EPSILON CHAIN, CHLOROPLASTIC"/>
    <property type="match status" value="1"/>
</dbReference>
<proteinExistence type="inferred from homology"/>
<dbReference type="AlphaFoldDB" id="A0A937XBF7"/>
<name>A0A937XBF7_UNCEI</name>
<comment type="similarity">
    <text evidence="2 8 9">Belongs to the ATPase epsilon chain family.</text>
</comment>
<gene>
    <name evidence="8 12" type="primary">atpC</name>
    <name evidence="12" type="ORF">FJY75_08745</name>
</gene>
<dbReference type="GO" id="GO:0005886">
    <property type="term" value="C:plasma membrane"/>
    <property type="evidence" value="ECO:0007669"/>
    <property type="project" value="UniProtKB-SubCell"/>
</dbReference>
<sequence>MAQTFTVRLLTAGKTVLEAQVVALQAPGSEGFLGVLAHHAPLVTLLRPGPLTLTRPDGAREVFAVSGGFLEVARNWAVVLADAIERGAEIDLSRAEAARDRALRRLREQAPGLDSVRAEAALGRALNRLRVGAGVGAGAERSGQG</sequence>
<dbReference type="CDD" id="cd12152">
    <property type="entry name" value="F1-ATPase_delta"/>
    <property type="match status" value="1"/>
</dbReference>
<dbReference type="GO" id="GO:0045259">
    <property type="term" value="C:proton-transporting ATP synthase complex"/>
    <property type="evidence" value="ECO:0007669"/>
    <property type="project" value="UniProtKB-KW"/>
</dbReference>
<evidence type="ECO:0000256" key="4">
    <source>
        <dbReference type="ARBA" id="ARBA00023065"/>
    </source>
</evidence>
<feature type="domain" description="ATP synthase F1 complex delta/epsilon subunit N-terminal" evidence="11">
    <location>
        <begin position="5"/>
        <end position="83"/>
    </location>
</feature>
<comment type="subunit">
    <text evidence="8 9">F-type ATPases have 2 components, CF(1) - the catalytic core - and CF(0) - the membrane proton channel. CF(1) has five subunits: alpha(3), beta(3), gamma(1), delta(1), epsilon(1). CF(0) has three main subunits: a, b and c.</text>
</comment>
<feature type="domain" description="ATP synthase epsilon subunit C-terminal" evidence="10">
    <location>
        <begin position="89"/>
        <end position="131"/>
    </location>
</feature>
<evidence type="ECO:0000313" key="12">
    <source>
        <dbReference type="EMBL" id="MBM3317929.1"/>
    </source>
</evidence>
<keyword evidence="8" id="KW-1003">Cell membrane</keyword>
<organism evidence="12 13">
    <name type="scientific">Eiseniibacteriota bacterium</name>
    <dbReference type="NCBI Taxonomy" id="2212470"/>
    <lineage>
        <taxon>Bacteria</taxon>
        <taxon>Candidatus Eiseniibacteriota</taxon>
    </lineage>
</organism>
<protein>
    <recommendedName>
        <fullName evidence="8">ATP synthase epsilon chain</fullName>
    </recommendedName>
    <alternativeName>
        <fullName evidence="8">ATP synthase F1 sector epsilon subunit</fullName>
    </alternativeName>
    <alternativeName>
        <fullName evidence="8">F-ATPase epsilon subunit</fullName>
    </alternativeName>
</protein>
<keyword evidence="5 8" id="KW-0472">Membrane</keyword>
<evidence type="ECO:0000256" key="6">
    <source>
        <dbReference type="ARBA" id="ARBA00023196"/>
    </source>
</evidence>
<keyword evidence="6 8" id="KW-0139">CF(1)</keyword>
<evidence type="ECO:0000313" key="13">
    <source>
        <dbReference type="Proteomes" id="UP000748308"/>
    </source>
</evidence>
<keyword evidence="8" id="KW-0375">Hydrogen ion transport</keyword>
<comment type="subcellular location">
    <subcellularLocation>
        <location evidence="1 8">Cell membrane</location>
        <topology evidence="1 8">Peripheral membrane protein</topology>
    </subcellularLocation>
</comment>
<evidence type="ECO:0000256" key="2">
    <source>
        <dbReference type="ARBA" id="ARBA00005712"/>
    </source>
</evidence>
<dbReference type="InterPro" id="IPR020546">
    <property type="entry name" value="ATP_synth_F1_dsu/esu_N"/>
</dbReference>
<keyword evidence="7 8" id="KW-0066">ATP synthesis</keyword>
<evidence type="ECO:0000256" key="1">
    <source>
        <dbReference type="ARBA" id="ARBA00004202"/>
    </source>
</evidence>
<evidence type="ECO:0000256" key="8">
    <source>
        <dbReference type="HAMAP-Rule" id="MF_00530"/>
    </source>
</evidence>
<dbReference type="InterPro" id="IPR001469">
    <property type="entry name" value="ATP_synth_F1_dsu/esu"/>
</dbReference>
<keyword evidence="4 8" id="KW-0406">Ion transport</keyword>
<dbReference type="InterPro" id="IPR036771">
    <property type="entry name" value="ATPsynth_dsu/esu_N"/>
</dbReference>
<dbReference type="EMBL" id="VGIY01000220">
    <property type="protein sequence ID" value="MBM3317929.1"/>
    <property type="molecule type" value="Genomic_DNA"/>
</dbReference>
<dbReference type="GO" id="GO:0005524">
    <property type="term" value="F:ATP binding"/>
    <property type="evidence" value="ECO:0007669"/>
    <property type="project" value="UniProtKB-UniRule"/>
</dbReference>